<dbReference type="Proteomes" id="UP000323067">
    <property type="component" value="Chromosome vii"/>
</dbReference>
<proteinExistence type="predicted"/>
<sequence length="656" mass="74500">MNRFAPVAPCLLCGRMIFDGEVRNAPTWLNQFRILYSHRDVISITGVGYYRDGSFGCWIAPPDYKTRWDDEGYDWPSYHRIGVLREPPVQGRWGLAFHEACWSLLEVAVAPSSVPLKRLFDLCRSFPIPNGEHAPNWGHYYGGLNEEHPDNGLSFEVNDQYTRHHRLCITQTAKRNPFHVPNLNRLCVASTEDTPQLGFTGVQTFDPFAFLPPELRMYIAALLPTRDVLAMRLASPLFTPMFHEQRFWATRFGPGSERSWVFESRGWDWSTDWRRLYRQTNLVRRSQAMHNRERVWLLALYVKSLFAPRFANPESTMVPWCSDMHHWSTAAVDVHTWDAKAPYRDFSAGCVTHHESRRTPLPRFIDRISFYLSWIGEVQYVVGLRVVGTCGGVVELGYMAQEAAIQVCGKALTGLRLALSPTGIRAVRCVFEAGIEAPWIGSLTDASETTRLVSSGRLSAIFARFDGCRITSLSFAATKWKYPSLRDTAVWREGVPNQMLRLNEASFSVMYADDGLYDPVHRSVFGGTKGQSLRYLTGIHAYVTLTPCVLEFAFAPGHLDYLDTCQDLGVLSDSDMVELQRFRIDGPGGERINGVELYVRHDPNGSYLNNEANAALDSFKASFPWGFLCLYENMLMRWLGFYESGSVMSLSAYAKV</sequence>
<feature type="domain" description="DUF7600" evidence="1">
    <location>
        <begin position="323"/>
        <end position="479"/>
    </location>
</feature>
<reference evidence="2 3" key="1">
    <citation type="journal article" date="2017" name="BMC Genomics">
        <title>Chromosome level assembly and secondary metabolite potential of the parasitic fungus Cordyceps militaris.</title>
        <authorList>
            <person name="Kramer G.J."/>
            <person name="Nodwell J.R."/>
        </authorList>
    </citation>
    <scope>NUCLEOTIDE SEQUENCE [LARGE SCALE GENOMIC DNA]</scope>
    <source>
        <strain evidence="2 3">ATCC 34164</strain>
    </source>
</reference>
<gene>
    <name evidence="2" type="ORF">A9K55_007799</name>
</gene>
<dbReference type="VEuPathDB" id="FungiDB:A9K55_007799"/>
<evidence type="ECO:0000259" key="1">
    <source>
        <dbReference type="Pfam" id="PF24539"/>
    </source>
</evidence>
<dbReference type="Pfam" id="PF24539">
    <property type="entry name" value="DUF7600"/>
    <property type="match status" value="1"/>
</dbReference>
<dbReference type="VEuPathDB" id="FungiDB:CCM_07098"/>
<protein>
    <submittedName>
        <fullName evidence="2">F-box Skp2</fullName>
    </submittedName>
</protein>
<dbReference type="OrthoDB" id="5273847at2759"/>
<accession>A0A2H4SFV0</accession>
<dbReference type="SUPFAM" id="SSF81383">
    <property type="entry name" value="F-box domain"/>
    <property type="match status" value="1"/>
</dbReference>
<organism evidence="2 3">
    <name type="scientific">Cordyceps militaris</name>
    <name type="common">Caterpillar fungus</name>
    <name type="synonym">Clavaria militaris</name>
    <dbReference type="NCBI Taxonomy" id="73501"/>
    <lineage>
        <taxon>Eukaryota</taxon>
        <taxon>Fungi</taxon>
        <taxon>Dikarya</taxon>
        <taxon>Ascomycota</taxon>
        <taxon>Pezizomycotina</taxon>
        <taxon>Sordariomycetes</taxon>
        <taxon>Hypocreomycetidae</taxon>
        <taxon>Hypocreales</taxon>
        <taxon>Cordycipitaceae</taxon>
        <taxon>Cordyceps</taxon>
    </lineage>
</organism>
<dbReference type="InterPro" id="IPR056021">
    <property type="entry name" value="DUF7600"/>
</dbReference>
<evidence type="ECO:0000313" key="2">
    <source>
        <dbReference type="EMBL" id="ATY61977.1"/>
    </source>
</evidence>
<dbReference type="InterPro" id="IPR036047">
    <property type="entry name" value="F-box-like_dom_sf"/>
</dbReference>
<dbReference type="EMBL" id="CP023324">
    <property type="protein sequence ID" value="ATY61977.1"/>
    <property type="molecule type" value="Genomic_DNA"/>
</dbReference>
<name>A0A2H4SFV0_CORMI</name>
<dbReference type="AlphaFoldDB" id="A0A2H4SFV0"/>
<evidence type="ECO:0000313" key="3">
    <source>
        <dbReference type="Proteomes" id="UP000323067"/>
    </source>
</evidence>